<gene>
    <name evidence="2" type="ORF">V6N11_052990</name>
</gene>
<feature type="compositionally biased region" description="Low complexity" evidence="1">
    <location>
        <begin position="238"/>
        <end position="255"/>
    </location>
</feature>
<organism evidence="2 3">
    <name type="scientific">Hibiscus sabdariffa</name>
    <name type="common">roselle</name>
    <dbReference type="NCBI Taxonomy" id="183260"/>
    <lineage>
        <taxon>Eukaryota</taxon>
        <taxon>Viridiplantae</taxon>
        <taxon>Streptophyta</taxon>
        <taxon>Embryophyta</taxon>
        <taxon>Tracheophyta</taxon>
        <taxon>Spermatophyta</taxon>
        <taxon>Magnoliopsida</taxon>
        <taxon>eudicotyledons</taxon>
        <taxon>Gunneridae</taxon>
        <taxon>Pentapetalae</taxon>
        <taxon>rosids</taxon>
        <taxon>malvids</taxon>
        <taxon>Malvales</taxon>
        <taxon>Malvaceae</taxon>
        <taxon>Malvoideae</taxon>
        <taxon>Hibiscus</taxon>
    </lineage>
</organism>
<feature type="compositionally biased region" description="Basic and acidic residues" evidence="1">
    <location>
        <begin position="257"/>
        <end position="266"/>
    </location>
</feature>
<keyword evidence="3" id="KW-1185">Reference proteome</keyword>
<feature type="compositionally biased region" description="Basic and acidic residues" evidence="1">
    <location>
        <begin position="50"/>
        <end position="60"/>
    </location>
</feature>
<comment type="caution">
    <text evidence="2">The sequence shown here is derived from an EMBL/GenBank/DDBJ whole genome shotgun (WGS) entry which is preliminary data.</text>
</comment>
<feature type="region of interest" description="Disordered" evidence="1">
    <location>
        <begin position="228"/>
        <end position="300"/>
    </location>
</feature>
<dbReference type="EMBL" id="JBBPBN010000001">
    <property type="protein sequence ID" value="KAK9047135.1"/>
    <property type="molecule type" value="Genomic_DNA"/>
</dbReference>
<feature type="compositionally biased region" description="Low complexity" evidence="1">
    <location>
        <begin position="36"/>
        <end position="48"/>
    </location>
</feature>
<feature type="compositionally biased region" description="Basic and acidic residues" evidence="1">
    <location>
        <begin position="132"/>
        <end position="179"/>
    </location>
</feature>
<evidence type="ECO:0000256" key="1">
    <source>
        <dbReference type="SAM" id="MobiDB-lite"/>
    </source>
</evidence>
<sequence>MPSEDSKPMRMEEPQDDNEDKKSLSSMAENRKKKPSSNSNNAAVSNSKSRPKEAKVKKEESLDDEDEDFKMPIKGSSGLRAKPAKLKKEEESDDEDEKPISQRSGAKATKPKKEDSDDEDEKPISKRSSATKSDKEKELKKKKKKGEEKKAEAGKEKKREKKVYDLPGQKRDPPEERDPLRIFYETMYQQMPHSEMAQFWMMESGLLPLAEAKKVFEKKQKKVLQQKLISPVKAASAGKGSTKSVTVKKTPTVSPDSNKKKTDTKVAPKQTKIRKAEESESSDDDFENTLASRMKKQRAK</sequence>
<dbReference type="PANTHER" id="PTHR33828:SF2">
    <property type="entry name" value="NUCLEOLIN"/>
    <property type="match status" value="1"/>
</dbReference>
<protein>
    <submittedName>
        <fullName evidence="2">Uncharacterized protein</fullName>
    </submittedName>
</protein>
<dbReference type="PANTHER" id="PTHR33828">
    <property type="entry name" value="OS05G0596200 PROTEIN"/>
    <property type="match status" value="1"/>
</dbReference>
<dbReference type="Proteomes" id="UP001396334">
    <property type="component" value="Unassembled WGS sequence"/>
</dbReference>
<feature type="region of interest" description="Disordered" evidence="1">
    <location>
        <begin position="1"/>
        <end position="179"/>
    </location>
</feature>
<feature type="compositionally biased region" description="Basic and acidic residues" evidence="1">
    <location>
        <begin position="1"/>
        <end position="23"/>
    </location>
</feature>
<accession>A0ABR2UBW5</accession>
<evidence type="ECO:0000313" key="2">
    <source>
        <dbReference type="EMBL" id="KAK9047135.1"/>
    </source>
</evidence>
<reference evidence="2 3" key="1">
    <citation type="journal article" date="2024" name="G3 (Bethesda)">
        <title>Genome assembly of Hibiscus sabdariffa L. provides insights into metabolisms of medicinal natural products.</title>
        <authorList>
            <person name="Kim T."/>
        </authorList>
    </citation>
    <scope>NUCLEOTIDE SEQUENCE [LARGE SCALE GENOMIC DNA]</scope>
    <source>
        <strain evidence="2">TK-2024</strain>
        <tissue evidence="2">Old leaves</tissue>
    </source>
</reference>
<proteinExistence type="predicted"/>
<evidence type="ECO:0000313" key="3">
    <source>
        <dbReference type="Proteomes" id="UP001396334"/>
    </source>
</evidence>
<name>A0ABR2UBW5_9ROSI</name>